<evidence type="ECO:0000256" key="6">
    <source>
        <dbReference type="ARBA" id="ARBA00023136"/>
    </source>
</evidence>
<dbReference type="Proteomes" id="UP001056500">
    <property type="component" value="Chromosome"/>
</dbReference>
<feature type="transmembrane region" description="Helical" evidence="7">
    <location>
        <begin position="396"/>
        <end position="417"/>
    </location>
</feature>
<feature type="transmembrane region" description="Helical" evidence="7">
    <location>
        <begin position="158"/>
        <end position="176"/>
    </location>
</feature>
<dbReference type="SUPFAM" id="SSF103473">
    <property type="entry name" value="MFS general substrate transporter"/>
    <property type="match status" value="1"/>
</dbReference>
<organism evidence="9 10">
    <name type="scientific">Brevibacillus ruminantium</name>
    <dbReference type="NCBI Taxonomy" id="2950604"/>
    <lineage>
        <taxon>Bacteria</taxon>
        <taxon>Bacillati</taxon>
        <taxon>Bacillota</taxon>
        <taxon>Bacilli</taxon>
        <taxon>Bacillales</taxon>
        <taxon>Paenibacillaceae</taxon>
        <taxon>Brevibacillus</taxon>
    </lineage>
</organism>
<dbReference type="PANTHER" id="PTHR23517">
    <property type="entry name" value="RESISTANCE PROTEIN MDTM, PUTATIVE-RELATED-RELATED"/>
    <property type="match status" value="1"/>
</dbReference>
<feature type="transmembrane region" description="Helical" evidence="7">
    <location>
        <begin position="91"/>
        <end position="113"/>
    </location>
</feature>
<reference evidence="9" key="1">
    <citation type="submission" date="2022-06" db="EMBL/GenBank/DDBJ databases">
        <title>Genome sequencing of Brevibacillus sp. BB3-R1.</title>
        <authorList>
            <person name="Heo J."/>
            <person name="Lee D."/>
            <person name="Won M."/>
            <person name="Han B.-H."/>
            <person name="Hong S.-B."/>
            <person name="Kwon S.-W."/>
        </authorList>
    </citation>
    <scope>NUCLEOTIDE SEQUENCE</scope>
    <source>
        <strain evidence="9">BB3-R1</strain>
    </source>
</reference>
<evidence type="ECO:0000256" key="4">
    <source>
        <dbReference type="ARBA" id="ARBA00022692"/>
    </source>
</evidence>
<dbReference type="RefSeq" id="WP_251870824.1">
    <property type="nucleotide sequence ID" value="NZ_CP098755.1"/>
</dbReference>
<dbReference type="InterPro" id="IPR036259">
    <property type="entry name" value="MFS_trans_sf"/>
</dbReference>
<evidence type="ECO:0000256" key="7">
    <source>
        <dbReference type="SAM" id="Phobius"/>
    </source>
</evidence>
<name>A0ABY4WDA5_9BACL</name>
<dbReference type="InterPro" id="IPR020846">
    <property type="entry name" value="MFS_dom"/>
</dbReference>
<keyword evidence="2" id="KW-0813">Transport</keyword>
<dbReference type="InterPro" id="IPR050171">
    <property type="entry name" value="MFS_Transporters"/>
</dbReference>
<sequence>MRFLLFVILFLVSFDMHAQTPLLAPYMHVLGASTAMIGFVLGAYGISNMTGNLVAGPFLDRFPKKWFIAYSLILSGFILAGQGIVQQTEAFFVLRLLLGFLMAFVSPACFAMLGETGRTKAEQGELMAKNGMVLTAAAVLSPAVGSFLGVQFGYGPSFVILGGIMWVAGAFALIVLPGRVVKEREPEVFHQSIRTATPARFTPNLSTAEGRAASVVKQPRSSSVSLAKTAETGSFTPTLIDIMVNRKLYLAYLGGFAVMYAQGTIIYEIPLYVQKESLSISVTGILFSLKGLGSMAILSQFWLARIEPEQRTLIGLGLLTILMYTLAMGYPLSLYVIMFLLGCCTGLLFPALSTILTIQAPKELYGSAFSIFSAVLSAGAILAPVMSGLISDWNHSFFIVFFVTGGSLIFGGFHRLMMRGAPG</sequence>
<feature type="transmembrane region" description="Helical" evidence="7">
    <location>
        <begin position="313"/>
        <end position="330"/>
    </location>
</feature>
<dbReference type="Gene3D" id="1.20.1250.20">
    <property type="entry name" value="MFS general substrate transporter like domains"/>
    <property type="match status" value="1"/>
</dbReference>
<feature type="domain" description="Major facilitator superfamily (MFS) profile" evidence="8">
    <location>
        <begin position="1"/>
        <end position="423"/>
    </location>
</feature>
<evidence type="ECO:0000256" key="1">
    <source>
        <dbReference type="ARBA" id="ARBA00004651"/>
    </source>
</evidence>
<comment type="subcellular location">
    <subcellularLocation>
        <location evidence="1">Cell membrane</location>
        <topology evidence="1">Multi-pass membrane protein</topology>
    </subcellularLocation>
</comment>
<feature type="transmembrane region" description="Helical" evidence="7">
    <location>
        <begin position="28"/>
        <end position="46"/>
    </location>
</feature>
<accession>A0ABY4WDA5</accession>
<evidence type="ECO:0000256" key="5">
    <source>
        <dbReference type="ARBA" id="ARBA00022989"/>
    </source>
</evidence>
<feature type="transmembrane region" description="Helical" evidence="7">
    <location>
        <begin position="279"/>
        <end position="301"/>
    </location>
</feature>
<feature type="transmembrane region" description="Helical" evidence="7">
    <location>
        <begin position="133"/>
        <end position="152"/>
    </location>
</feature>
<keyword evidence="3" id="KW-1003">Cell membrane</keyword>
<gene>
    <name evidence="9" type="ORF">NDK47_16380</name>
</gene>
<evidence type="ECO:0000256" key="2">
    <source>
        <dbReference type="ARBA" id="ARBA00022448"/>
    </source>
</evidence>
<feature type="transmembrane region" description="Helical" evidence="7">
    <location>
        <begin position="336"/>
        <end position="356"/>
    </location>
</feature>
<dbReference type="Pfam" id="PF07690">
    <property type="entry name" value="MFS_1"/>
    <property type="match status" value="1"/>
</dbReference>
<feature type="transmembrane region" description="Helical" evidence="7">
    <location>
        <begin position="368"/>
        <end position="390"/>
    </location>
</feature>
<evidence type="ECO:0000313" key="10">
    <source>
        <dbReference type="Proteomes" id="UP001056500"/>
    </source>
</evidence>
<dbReference type="EMBL" id="CP098755">
    <property type="protein sequence ID" value="USG63745.1"/>
    <property type="molecule type" value="Genomic_DNA"/>
</dbReference>
<dbReference type="InterPro" id="IPR011701">
    <property type="entry name" value="MFS"/>
</dbReference>
<keyword evidence="6 7" id="KW-0472">Membrane</keyword>
<proteinExistence type="predicted"/>
<dbReference type="PROSITE" id="PS50850">
    <property type="entry name" value="MFS"/>
    <property type="match status" value="1"/>
</dbReference>
<evidence type="ECO:0000256" key="3">
    <source>
        <dbReference type="ARBA" id="ARBA00022475"/>
    </source>
</evidence>
<protein>
    <submittedName>
        <fullName evidence="9">MFS transporter</fullName>
    </submittedName>
</protein>
<feature type="transmembrane region" description="Helical" evidence="7">
    <location>
        <begin position="248"/>
        <end position="267"/>
    </location>
</feature>
<evidence type="ECO:0000259" key="8">
    <source>
        <dbReference type="PROSITE" id="PS50850"/>
    </source>
</evidence>
<keyword evidence="5 7" id="KW-1133">Transmembrane helix</keyword>
<keyword evidence="10" id="KW-1185">Reference proteome</keyword>
<evidence type="ECO:0000313" key="9">
    <source>
        <dbReference type="EMBL" id="USG63745.1"/>
    </source>
</evidence>
<feature type="transmembrane region" description="Helical" evidence="7">
    <location>
        <begin position="67"/>
        <end position="85"/>
    </location>
</feature>
<keyword evidence="4 7" id="KW-0812">Transmembrane</keyword>